<dbReference type="Proteomes" id="UP000824120">
    <property type="component" value="Chromosome 1"/>
</dbReference>
<reference evidence="1 2" key="1">
    <citation type="submission" date="2020-09" db="EMBL/GenBank/DDBJ databases">
        <title>De no assembly of potato wild relative species, Solanum commersonii.</title>
        <authorList>
            <person name="Cho K."/>
        </authorList>
    </citation>
    <scope>NUCLEOTIDE SEQUENCE [LARGE SCALE GENOMIC DNA]</scope>
    <source>
        <strain evidence="1">LZ3.2</strain>
        <tissue evidence="1">Leaf</tissue>
    </source>
</reference>
<evidence type="ECO:0000313" key="2">
    <source>
        <dbReference type="Proteomes" id="UP000824120"/>
    </source>
</evidence>
<dbReference type="AlphaFoldDB" id="A0A9J6B251"/>
<evidence type="ECO:0000313" key="1">
    <source>
        <dbReference type="EMBL" id="KAG5630455.1"/>
    </source>
</evidence>
<comment type="caution">
    <text evidence="1">The sequence shown here is derived from an EMBL/GenBank/DDBJ whole genome shotgun (WGS) entry which is preliminary data.</text>
</comment>
<organism evidence="1 2">
    <name type="scientific">Solanum commersonii</name>
    <name type="common">Commerson's wild potato</name>
    <name type="synonym">Commerson's nightshade</name>
    <dbReference type="NCBI Taxonomy" id="4109"/>
    <lineage>
        <taxon>Eukaryota</taxon>
        <taxon>Viridiplantae</taxon>
        <taxon>Streptophyta</taxon>
        <taxon>Embryophyta</taxon>
        <taxon>Tracheophyta</taxon>
        <taxon>Spermatophyta</taxon>
        <taxon>Magnoliopsida</taxon>
        <taxon>eudicotyledons</taxon>
        <taxon>Gunneridae</taxon>
        <taxon>Pentapetalae</taxon>
        <taxon>asterids</taxon>
        <taxon>lamiids</taxon>
        <taxon>Solanales</taxon>
        <taxon>Solanaceae</taxon>
        <taxon>Solanoideae</taxon>
        <taxon>Solaneae</taxon>
        <taxon>Solanum</taxon>
    </lineage>
</organism>
<dbReference type="EMBL" id="JACXVP010000001">
    <property type="protein sequence ID" value="KAG5630455.1"/>
    <property type="molecule type" value="Genomic_DNA"/>
</dbReference>
<sequence>MIFHLVKRAYHQLPLQFELQSYLLKRGLEIGQQNTLFHNVYKPATRARIDVGVMSITIVIMLRENQMTFEALKDLPKELQ</sequence>
<name>A0A9J6B251_SOLCO</name>
<protein>
    <submittedName>
        <fullName evidence="1">Uncharacterized protein</fullName>
    </submittedName>
</protein>
<keyword evidence="2" id="KW-1185">Reference proteome</keyword>
<accession>A0A9J6B251</accession>
<gene>
    <name evidence="1" type="ORF">H5410_002172</name>
</gene>
<proteinExistence type="predicted"/>